<proteinExistence type="predicted"/>
<reference evidence="1" key="1">
    <citation type="journal article" date="2022" name="Syst. Appl. Microbiol.">
        <title>Natronocalculus amylovorans gen. nov., sp. nov., and Natranaeroarchaeum aerophilus sp. nov., dominant culturable amylolytic natronoarchaea from hypersaline soda lakes in southwestern Siberia.</title>
        <authorList>
            <person name="Sorokin D.Y."/>
            <person name="Elcheninov A.G."/>
            <person name="Khizhniak T.V."/>
            <person name="Koenen M."/>
            <person name="Bale N.J."/>
            <person name="Damste J.S.S."/>
            <person name="Kublanov I.V."/>
        </authorList>
    </citation>
    <scope>NUCLEOTIDE SEQUENCE</scope>
    <source>
        <strain evidence="1">AArc-St2</strain>
    </source>
</reference>
<sequence length="73" mass="8243">MTSQCPFLIYRKEHGEQSFDTARAFCTATDSFVQPMRADICNNRYGLTHTTDCEIYDAHQSTLDTDVSGAETE</sequence>
<dbReference type="Proteomes" id="UP001203207">
    <property type="component" value="Unassembled WGS sequence"/>
</dbReference>
<dbReference type="RefSeq" id="WP_250585279.1">
    <property type="nucleotide sequence ID" value="NZ_JAKRVX010000006.1"/>
</dbReference>
<gene>
    <name evidence="1" type="ORF">AArcSt2_13230</name>
</gene>
<comment type="caution">
    <text evidence="1">The sequence shown here is derived from an EMBL/GenBank/DDBJ whole genome shotgun (WGS) entry which is preliminary data.</text>
</comment>
<keyword evidence="2" id="KW-1185">Reference proteome</keyword>
<reference evidence="1" key="2">
    <citation type="submission" date="2022-02" db="EMBL/GenBank/DDBJ databases">
        <authorList>
            <person name="Elcheninov A.G."/>
            <person name="Sorokin D.Y."/>
            <person name="Kublanov I.V."/>
        </authorList>
    </citation>
    <scope>NUCLEOTIDE SEQUENCE</scope>
    <source>
        <strain evidence="1">AArc-St2</strain>
    </source>
</reference>
<evidence type="ECO:0000313" key="2">
    <source>
        <dbReference type="Proteomes" id="UP001203207"/>
    </source>
</evidence>
<name>A0AAE3K9A8_9EURY</name>
<organism evidence="1 2">
    <name type="scientific">Natronocalculus amylovorans</name>
    <dbReference type="NCBI Taxonomy" id="2917812"/>
    <lineage>
        <taxon>Archaea</taxon>
        <taxon>Methanobacteriati</taxon>
        <taxon>Methanobacteriota</taxon>
        <taxon>Stenosarchaea group</taxon>
        <taxon>Halobacteria</taxon>
        <taxon>Halobacteriales</taxon>
        <taxon>Haloferacaceae</taxon>
        <taxon>Natronocalculus</taxon>
    </lineage>
</organism>
<protein>
    <submittedName>
        <fullName evidence="1">Uncharacterized protein</fullName>
    </submittedName>
</protein>
<dbReference type="AlphaFoldDB" id="A0AAE3K9A8"/>
<evidence type="ECO:0000313" key="1">
    <source>
        <dbReference type="EMBL" id="MCL9817901.1"/>
    </source>
</evidence>
<dbReference type="EMBL" id="JAKRVX010000006">
    <property type="protein sequence ID" value="MCL9817901.1"/>
    <property type="molecule type" value="Genomic_DNA"/>
</dbReference>
<accession>A0AAE3K9A8</accession>